<sequence>RTDANRPPAQLRARFPGSRAPTWSAASPRLPRRPSTARPSCACSSRAARLSARRVRPRARLPALDGARRRRALAHRAERGCAERPGLVNMRGVRLLSAIDGPVDSTCLTGTGVTAALPEFSATATHDASPSLIGSPYVASWPSPAASAPWGSCWWAALCLRRGAGAP</sequence>
<evidence type="ECO:0000256" key="4">
    <source>
        <dbReference type="ARBA" id="ARBA00022844"/>
    </source>
</evidence>
<comment type="similarity">
    <text evidence="2">Belongs to the herpesviridae glycoprotein C family.</text>
</comment>
<evidence type="ECO:0000256" key="6">
    <source>
        <dbReference type="ARBA" id="ARBA00023136"/>
    </source>
</evidence>
<dbReference type="PRINTS" id="PR00668">
    <property type="entry name" value="GLYCPROTEINC"/>
</dbReference>
<evidence type="ECO:0000256" key="5">
    <source>
        <dbReference type="ARBA" id="ARBA00022989"/>
    </source>
</evidence>
<gene>
    <name evidence="10" type="primary">UL44</name>
</gene>
<evidence type="ECO:0000256" key="1">
    <source>
        <dbReference type="ARBA" id="ARBA00004381"/>
    </source>
</evidence>
<evidence type="ECO:0000256" key="8">
    <source>
        <dbReference type="ARBA" id="ARBA00023180"/>
    </source>
</evidence>
<dbReference type="InterPro" id="IPR001038">
    <property type="entry name" value="GA_GC"/>
</dbReference>
<name>J7HYS7_9ALPH</name>
<keyword evidence="7" id="KW-1015">Disulfide bond</keyword>
<keyword evidence="4" id="KW-0946">Virion</keyword>
<dbReference type="GO" id="GO:0055036">
    <property type="term" value="C:virion membrane"/>
    <property type="evidence" value="ECO:0007669"/>
    <property type="project" value="UniProtKB-SubCell"/>
</dbReference>
<comment type="subcellular location">
    <subcellularLocation>
        <location evidence="1">Virion membrane</location>
        <topology evidence="1">Single-pass membrane protein</topology>
    </subcellularLocation>
</comment>
<evidence type="ECO:0000256" key="2">
    <source>
        <dbReference type="ARBA" id="ARBA00005284"/>
    </source>
</evidence>
<feature type="non-terminal residue" evidence="10">
    <location>
        <position position="1"/>
    </location>
</feature>
<dbReference type="EMBL" id="JN173220">
    <property type="protein sequence ID" value="AFQ22960.1"/>
    <property type="molecule type" value="Genomic_DNA"/>
</dbReference>
<keyword evidence="6" id="KW-0472">Membrane</keyword>
<evidence type="ECO:0000256" key="3">
    <source>
        <dbReference type="ARBA" id="ARBA00022692"/>
    </source>
</evidence>
<accession>J7HYS7</accession>
<proteinExistence type="inferred from homology"/>
<protein>
    <submittedName>
        <fullName evidence="10">Glycoprotein C</fullName>
    </submittedName>
</protein>
<feature type="region of interest" description="Disordered" evidence="9">
    <location>
        <begin position="1"/>
        <end position="40"/>
    </location>
</feature>
<organism evidence="10">
    <name type="scientific">Bovine alphaherpesvirus 5</name>
    <dbReference type="NCBI Taxonomy" id="35244"/>
    <lineage>
        <taxon>Viruses</taxon>
        <taxon>Duplodnaviria</taxon>
        <taxon>Heunggongvirae</taxon>
        <taxon>Peploviricota</taxon>
        <taxon>Herviviricetes</taxon>
        <taxon>Herpesvirales</taxon>
        <taxon>Orthoherpesviridae</taxon>
        <taxon>Alphaherpesvirinae</taxon>
        <taxon>Varicellovirus</taxon>
        <taxon>Varicellovirus bovinealpha5</taxon>
    </lineage>
</organism>
<evidence type="ECO:0000313" key="10">
    <source>
        <dbReference type="EMBL" id="AFQ22960.1"/>
    </source>
</evidence>
<evidence type="ECO:0000256" key="9">
    <source>
        <dbReference type="SAM" id="MobiDB-lite"/>
    </source>
</evidence>
<keyword evidence="3" id="KW-0812">Transmembrane</keyword>
<keyword evidence="8" id="KW-0325">Glycoprotein</keyword>
<reference evidence="10" key="1">
    <citation type="journal article" date="2012" name="Res. Vet. Sci.">
        <title>Nucleotide sequencing and phylogenetic analysis of the 3' region of glycoprotein C gene of South American bovine herpesvirus 1 and 5.</title>
        <authorList>
            <person name="Traesel C.K."/>
            <person name="Silva M.S."/>
            <person name="Spilki F.R."/>
            <person name="Weiblen R."/>
            <person name="Flores E.F."/>
        </authorList>
    </citation>
    <scope>NUCLEOTIDE SEQUENCE</scope>
    <source>
        <strain evidence="10">UruguayT2</strain>
    </source>
</reference>
<feature type="non-terminal residue" evidence="10">
    <location>
        <position position="167"/>
    </location>
</feature>
<evidence type="ECO:0000256" key="7">
    <source>
        <dbReference type="ARBA" id="ARBA00023157"/>
    </source>
</evidence>
<keyword evidence="5" id="KW-1133">Transmembrane helix</keyword>